<evidence type="ECO:0000256" key="1">
    <source>
        <dbReference type="ARBA" id="ARBA00018672"/>
    </source>
</evidence>
<evidence type="ECO:0000259" key="4">
    <source>
        <dbReference type="PROSITE" id="PS50110"/>
    </source>
</evidence>
<dbReference type="InterPro" id="IPR008327">
    <property type="entry name" value="Sig_transdc_resp-reg_antiterm"/>
</dbReference>
<keyword evidence="3" id="KW-0597">Phosphoprotein</keyword>
<gene>
    <name evidence="6" type="ORF">EDC19_2165</name>
</gene>
<dbReference type="EMBL" id="SMGQ01000014">
    <property type="protein sequence ID" value="TCK92430.1"/>
    <property type="molecule type" value="Genomic_DNA"/>
</dbReference>
<reference evidence="6 7" key="1">
    <citation type="submission" date="2019-03" db="EMBL/GenBank/DDBJ databases">
        <title>Genomic Encyclopedia of Type Strains, Phase IV (KMG-IV): sequencing the most valuable type-strain genomes for metagenomic binning, comparative biology and taxonomic classification.</title>
        <authorList>
            <person name="Goeker M."/>
        </authorList>
    </citation>
    <scope>NUCLEOTIDE SEQUENCE [LARGE SCALE GENOMIC DNA]</scope>
    <source>
        <strain evidence="6 7">DSM 24176</strain>
    </source>
</reference>
<evidence type="ECO:0000259" key="5">
    <source>
        <dbReference type="PROSITE" id="PS50921"/>
    </source>
</evidence>
<dbReference type="SMART" id="SM01012">
    <property type="entry name" value="ANTAR"/>
    <property type="match status" value="1"/>
</dbReference>
<dbReference type="GO" id="GO:0003723">
    <property type="term" value="F:RNA binding"/>
    <property type="evidence" value="ECO:0007669"/>
    <property type="project" value="InterPro"/>
</dbReference>
<dbReference type="PROSITE" id="PS50110">
    <property type="entry name" value="RESPONSE_REGULATORY"/>
    <property type="match status" value="1"/>
</dbReference>
<dbReference type="Gene3D" id="1.10.10.10">
    <property type="entry name" value="Winged helix-like DNA-binding domain superfamily/Winged helix DNA-binding domain"/>
    <property type="match status" value="1"/>
</dbReference>
<comment type="function">
    <text evidence="2">May play the central regulatory role in sporulation. It may be an element of the effector pathway responsible for the activation of sporulation genes in response to nutritional stress. Spo0A may act in concert with spo0H (a sigma factor) to control the expression of some genes that are critical to the sporulation process.</text>
</comment>
<organism evidence="6 7">
    <name type="scientific">Natranaerovirga hydrolytica</name>
    <dbReference type="NCBI Taxonomy" id="680378"/>
    <lineage>
        <taxon>Bacteria</taxon>
        <taxon>Bacillati</taxon>
        <taxon>Bacillota</taxon>
        <taxon>Clostridia</taxon>
        <taxon>Lachnospirales</taxon>
        <taxon>Natranaerovirgaceae</taxon>
        <taxon>Natranaerovirga</taxon>
    </lineage>
</organism>
<comment type="caution">
    <text evidence="6">The sequence shown here is derived from an EMBL/GenBank/DDBJ whole genome shotgun (WGS) entry which is preliminary data.</text>
</comment>
<dbReference type="InterPro" id="IPR005561">
    <property type="entry name" value="ANTAR"/>
</dbReference>
<keyword evidence="7" id="KW-1185">Reference proteome</keyword>
<proteinExistence type="predicted"/>
<dbReference type="GO" id="GO:0000160">
    <property type="term" value="P:phosphorelay signal transduction system"/>
    <property type="evidence" value="ECO:0007669"/>
    <property type="project" value="InterPro"/>
</dbReference>
<evidence type="ECO:0000313" key="7">
    <source>
        <dbReference type="Proteomes" id="UP000294545"/>
    </source>
</evidence>
<dbReference type="InterPro" id="IPR011006">
    <property type="entry name" value="CheY-like_superfamily"/>
</dbReference>
<dbReference type="Pfam" id="PF03861">
    <property type="entry name" value="ANTAR"/>
    <property type="match status" value="1"/>
</dbReference>
<feature type="modified residue" description="4-aspartylphosphate" evidence="3">
    <location>
        <position position="54"/>
    </location>
</feature>
<dbReference type="OrthoDB" id="9779069at2"/>
<dbReference type="SUPFAM" id="SSF52172">
    <property type="entry name" value="CheY-like"/>
    <property type="match status" value="1"/>
</dbReference>
<dbReference type="Gene3D" id="3.40.50.2300">
    <property type="match status" value="1"/>
</dbReference>
<sequence length="189" mass="21539">MATRILVGAGKESNLKKLSSFFSNNGYLVVGAVDDGYEFLRRVNSIYPDICVVDGYMKGLNTQDIAEVVIFEKISPIVVLVSEYELQNYAQLNQESLFVPIIKPLNKNMLLNTIDILLKTNRNIQKLEKEVTTLKDGKSEKEVINKAKKLLIDHMCLTEDEAHRRIQKQSMEKGIQKIKIAEAIIMMYE</sequence>
<accession>A0A4R1MK84</accession>
<dbReference type="InterPro" id="IPR036388">
    <property type="entry name" value="WH-like_DNA-bd_sf"/>
</dbReference>
<feature type="domain" description="ANTAR" evidence="5">
    <location>
        <begin position="124"/>
        <end position="185"/>
    </location>
</feature>
<dbReference type="PIRSF" id="PIRSF036382">
    <property type="entry name" value="RR_antiterm"/>
    <property type="match status" value="1"/>
</dbReference>
<evidence type="ECO:0000256" key="2">
    <source>
        <dbReference type="ARBA" id="ARBA00024867"/>
    </source>
</evidence>
<dbReference type="PROSITE" id="PS50921">
    <property type="entry name" value="ANTAR"/>
    <property type="match status" value="1"/>
</dbReference>
<evidence type="ECO:0000256" key="3">
    <source>
        <dbReference type="PROSITE-ProRule" id="PRU00169"/>
    </source>
</evidence>
<dbReference type="Proteomes" id="UP000294545">
    <property type="component" value="Unassembled WGS sequence"/>
</dbReference>
<dbReference type="AlphaFoldDB" id="A0A4R1MK84"/>
<dbReference type="InterPro" id="IPR001789">
    <property type="entry name" value="Sig_transdc_resp-reg_receiver"/>
</dbReference>
<feature type="domain" description="Response regulatory" evidence="4">
    <location>
        <begin position="4"/>
        <end position="118"/>
    </location>
</feature>
<name>A0A4R1MK84_9FIRM</name>
<evidence type="ECO:0000313" key="6">
    <source>
        <dbReference type="EMBL" id="TCK92430.1"/>
    </source>
</evidence>
<protein>
    <recommendedName>
        <fullName evidence="1">Stage 0 sporulation protein A homolog</fullName>
    </recommendedName>
</protein>
<dbReference type="RefSeq" id="WP_132282866.1">
    <property type="nucleotide sequence ID" value="NZ_SMGQ01000014.1"/>
</dbReference>